<dbReference type="AlphaFoldDB" id="A0A2I0QX53"/>
<dbReference type="Gene3D" id="1.10.3450.10">
    <property type="entry name" value="TTHA0068-like"/>
    <property type="match status" value="1"/>
</dbReference>
<name>A0A2I0QX53_9BACI</name>
<dbReference type="EMBL" id="PJNH01000001">
    <property type="protein sequence ID" value="PKR78895.1"/>
    <property type="molecule type" value="Genomic_DNA"/>
</dbReference>
<reference evidence="1 2" key="1">
    <citation type="submission" date="2017-06" db="EMBL/GenBank/DDBJ databases">
        <title>the draft geome sequence of Illustriluteabacillus marina B3227.</title>
        <authorList>
            <person name="He R.-H."/>
            <person name="Du Z.-J."/>
        </authorList>
    </citation>
    <scope>NUCLEOTIDE SEQUENCE [LARGE SCALE GENOMIC DNA]</scope>
    <source>
        <strain evidence="1 2">B3227</strain>
    </source>
</reference>
<dbReference type="PANTHER" id="PTHR34796:SF1">
    <property type="entry name" value="EXPRESSED PROTEIN"/>
    <property type="match status" value="1"/>
</dbReference>
<accession>A0A2I0QX53</accession>
<comment type="caution">
    <text evidence="1">The sequence shown here is derived from an EMBL/GenBank/DDBJ whole genome shotgun (WGS) entry which is preliminary data.</text>
</comment>
<evidence type="ECO:0000313" key="1">
    <source>
        <dbReference type="EMBL" id="PKR78895.1"/>
    </source>
</evidence>
<dbReference type="SUPFAM" id="SSF140663">
    <property type="entry name" value="TTHA0068-like"/>
    <property type="match status" value="1"/>
</dbReference>
<organism evidence="1 2">
    <name type="scientific">Halalkalibacillus sediminis</name>
    <dbReference type="NCBI Taxonomy" id="2018042"/>
    <lineage>
        <taxon>Bacteria</taxon>
        <taxon>Bacillati</taxon>
        <taxon>Bacillota</taxon>
        <taxon>Bacilli</taxon>
        <taxon>Bacillales</taxon>
        <taxon>Bacillaceae</taxon>
        <taxon>Halalkalibacillus</taxon>
    </lineage>
</organism>
<protein>
    <submittedName>
        <fullName evidence="1">DUF309 domain-containing protein</fullName>
    </submittedName>
</protein>
<evidence type="ECO:0000313" key="2">
    <source>
        <dbReference type="Proteomes" id="UP000243524"/>
    </source>
</evidence>
<dbReference type="InterPro" id="IPR023203">
    <property type="entry name" value="TTHA0068_sf"/>
</dbReference>
<dbReference type="RefSeq" id="WP_101330639.1">
    <property type="nucleotide sequence ID" value="NZ_PJNH01000001.1"/>
</dbReference>
<dbReference type="InterPro" id="IPR005500">
    <property type="entry name" value="DUF309"/>
</dbReference>
<sequence>MYPKLYIEYLYHFHYTRDYFECHEVLEELWKSEKPIKRDSVWVGLIQLAVALYHQRRDNFVGANKLISSATEKMKNQKVEMEKIGIDYIEILNLSNKIKHSIEIEASYQSYNLPIKDNRLRKELTEYASKQGINKIKYNVEDLKIIHRHLEPYRSMS</sequence>
<dbReference type="PANTHER" id="PTHR34796">
    <property type="entry name" value="EXPRESSED PROTEIN"/>
    <property type="match status" value="1"/>
</dbReference>
<proteinExistence type="predicted"/>
<gene>
    <name evidence="1" type="ORF">CEY16_03825</name>
</gene>
<dbReference type="Proteomes" id="UP000243524">
    <property type="component" value="Unassembled WGS sequence"/>
</dbReference>
<dbReference type="Pfam" id="PF03745">
    <property type="entry name" value="DUF309"/>
    <property type="match status" value="1"/>
</dbReference>
<keyword evidence="2" id="KW-1185">Reference proteome</keyword>
<dbReference type="OrthoDB" id="165483at2"/>